<keyword evidence="6" id="KW-0547">Nucleotide-binding</keyword>
<protein>
    <recommendedName>
        <fullName evidence="3">tRNA dimethylallyltransferase</fullName>
        <ecNumber evidence="3">2.5.1.75</ecNumber>
    </recommendedName>
</protein>
<dbReference type="NCBIfam" id="TIGR00174">
    <property type="entry name" value="miaA"/>
    <property type="match status" value="1"/>
</dbReference>
<reference evidence="10" key="1">
    <citation type="submission" date="2018-05" db="EMBL/GenBank/DDBJ databases">
        <authorList>
            <person name="Lanie J.A."/>
            <person name="Ng W.-L."/>
            <person name="Kazmierczak K.M."/>
            <person name="Andrzejewski T.M."/>
            <person name="Davidsen T.M."/>
            <person name="Wayne K.J."/>
            <person name="Tettelin H."/>
            <person name="Glass J.I."/>
            <person name="Rusch D."/>
            <person name="Podicherti R."/>
            <person name="Tsui H.-C.T."/>
            <person name="Winkler M.E."/>
        </authorList>
    </citation>
    <scope>NUCLEOTIDE SEQUENCE</scope>
</reference>
<name>A0A381PS44_9ZZZZ</name>
<evidence type="ECO:0000256" key="6">
    <source>
        <dbReference type="ARBA" id="ARBA00022741"/>
    </source>
</evidence>
<dbReference type="Gene3D" id="1.10.20.140">
    <property type="match status" value="1"/>
</dbReference>
<accession>A0A381PS44</accession>
<evidence type="ECO:0000313" key="10">
    <source>
        <dbReference type="EMBL" id="SUZ69464.1"/>
    </source>
</evidence>
<gene>
    <name evidence="10" type="ORF">METZ01_LOCUS22318</name>
</gene>
<proteinExistence type="inferred from homology"/>
<comment type="cofactor">
    <cofactor evidence="1">
        <name>Mg(2+)</name>
        <dbReference type="ChEBI" id="CHEBI:18420"/>
    </cofactor>
</comment>
<evidence type="ECO:0000256" key="3">
    <source>
        <dbReference type="ARBA" id="ARBA00012665"/>
    </source>
</evidence>
<organism evidence="10">
    <name type="scientific">marine metagenome</name>
    <dbReference type="NCBI Taxonomy" id="408172"/>
    <lineage>
        <taxon>unclassified sequences</taxon>
        <taxon>metagenomes</taxon>
        <taxon>ecological metagenomes</taxon>
    </lineage>
</organism>
<comment type="similarity">
    <text evidence="2">Belongs to the IPP transferase family.</text>
</comment>
<evidence type="ECO:0000256" key="4">
    <source>
        <dbReference type="ARBA" id="ARBA00022679"/>
    </source>
</evidence>
<keyword evidence="8" id="KW-0460">Magnesium</keyword>
<dbReference type="EMBL" id="UINC01001062">
    <property type="protein sequence ID" value="SUZ69464.1"/>
    <property type="molecule type" value="Genomic_DNA"/>
</dbReference>
<keyword evidence="7" id="KW-0067">ATP-binding</keyword>
<keyword evidence="4" id="KW-0808">Transferase</keyword>
<dbReference type="GO" id="GO:0005524">
    <property type="term" value="F:ATP binding"/>
    <property type="evidence" value="ECO:0007669"/>
    <property type="project" value="UniProtKB-KW"/>
</dbReference>
<evidence type="ECO:0000256" key="1">
    <source>
        <dbReference type="ARBA" id="ARBA00001946"/>
    </source>
</evidence>
<dbReference type="AlphaFoldDB" id="A0A381PS44"/>
<dbReference type="InterPro" id="IPR018022">
    <property type="entry name" value="IPT"/>
</dbReference>
<dbReference type="PANTHER" id="PTHR11088:SF60">
    <property type="entry name" value="TRNA DIMETHYLALLYLTRANSFERASE"/>
    <property type="match status" value="1"/>
</dbReference>
<evidence type="ECO:0000256" key="5">
    <source>
        <dbReference type="ARBA" id="ARBA00022694"/>
    </source>
</evidence>
<dbReference type="GO" id="GO:0052381">
    <property type="term" value="F:tRNA dimethylallyltransferase activity"/>
    <property type="evidence" value="ECO:0007669"/>
    <property type="project" value="UniProtKB-EC"/>
</dbReference>
<evidence type="ECO:0000256" key="8">
    <source>
        <dbReference type="ARBA" id="ARBA00022842"/>
    </source>
</evidence>
<dbReference type="EC" id="2.5.1.75" evidence="3"/>
<comment type="catalytic activity">
    <reaction evidence="9">
        <text>adenosine(37) in tRNA + dimethylallyl diphosphate = N(6)-dimethylallyladenosine(37) in tRNA + diphosphate</text>
        <dbReference type="Rhea" id="RHEA:26482"/>
        <dbReference type="Rhea" id="RHEA-COMP:10162"/>
        <dbReference type="Rhea" id="RHEA-COMP:10375"/>
        <dbReference type="ChEBI" id="CHEBI:33019"/>
        <dbReference type="ChEBI" id="CHEBI:57623"/>
        <dbReference type="ChEBI" id="CHEBI:74411"/>
        <dbReference type="ChEBI" id="CHEBI:74415"/>
        <dbReference type="EC" id="2.5.1.75"/>
    </reaction>
</comment>
<keyword evidence="5" id="KW-0819">tRNA processing</keyword>
<dbReference type="PANTHER" id="PTHR11088">
    <property type="entry name" value="TRNA DIMETHYLALLYLTRANSFERASE"/>
    <property type="match status" value="1"/>
</dbReference>
<sequence>MDNSSAIVVVAGPTASGKSDLALRLAQEFDGELICSDSMQVYRQFDIGTAKPTLSEQKLVPHHQLDLIEPDGNYSAGKYERDTAIIIQQIQQRGHLPILVGGTGLYYRALMYGISNIPKIPEKLRQELFSLQEEHGTSYCWEQLQKHDPQIAMRLHPNDTSRIMRSLEVVLATGTSIADFQQQQPFAEARYPVLAIAYEWERSLLYERINQRTRKMLKSGWIEEVEMLLESYPPELKPLQAIGYREIVEHLQNKLKQEALVKKIQLRTRQYAKRQMTWFRREAKIAWHQPDDEAAILDKIKVYLE</sequence>
<dbReference type="SUPFAM" id="SSF52540">
    <property type="entry name" value="P-loop containing nucleoside triphosphate hydrolases"/>
    <property type="match status" value="2"/>
</dbReference>
<dbReference type="InterPro" id="IPR027417">
    <property type="entry name" value="P-loop_NTPase"/>
</dbReference>
<dbReference type="Gene3D" id="3.40.50.300">
    <property type="entry name" value="P-loop containing nucleotide triphosphate hydrolases"/>
    <property type="match status" value="1"/>
</dbReference>
<evidence type="ECO:0000256" key="9">
    <source>
        <dbReference type="ARBA" id="ARBA00049563"/>
    </source>
</evidence>
<dbReference type="InterPro" id="IPR039657">
    <property type="entry name" value="Dimethylallyltransferase"/>
</dbReference>
<evidence type="ECO:0000256" key="7">
    <source>
        <dbReference type="ARBA" id="ARBA00022840"/>
    </source>
</evidence>
<dbReference type="GO" id="GO:0006400">
    <property type="term" value="P:tRNA modification"/>
    <property type="evidence" value="ECO:0007669"/>
    <property type="project" value="TreeGrafter"/>
</dbReference>
<evidence type="ECO:0000256" key="2">
    <source>
        <dbReference type="ARBA" id="ARBA00005842"/>
    </source>
</evidence>
<dbReference type="HAMAP" id="MF_00185">
    <property type="entry name" value="IPP_trans"/>
    <property type="match status" value="1"/>
</dbReference>
<dbReference type="Pfam" id="PF01715">
    <property type="entry name" value="IPPT"/>
    <property type="match status" value="1"/>
</dbReference>